<dbReference type="OrthoDB" id="416222at2759"/>
<dbReference type="STRING" id="101091.A0A1C7NGT7"/>
<comment type="caution">
    <text evidence="1">The sequence shown here is derived from an EMBL/GenBank/DDBJ whole genome shotgun (WGS) entry which is preliminary data.</text>
</comment>
<gene>
    <name evidence="1" type="ORF">A0J61_03697</name>
</gene>
<reference evidence="1 2" key="1">
    <citation type="submission" date="2016-03" db="EMBL/GenBank/DDBJ databases">
        <title>Choanephora cucurbitarum.</title>
        <authorList>
            <person name="Min B."/>
            <person name="Park H."/>
            <person name="Park J.-H."/>
            <person name="Shin H.-D."/>
            <person name="Choi I.-G."/>
        </authorList>
    </citation>
    <scope>NUCLEOTIDE SEQUENCE [LARGE SCALE GENOMIC DNA]</scope>
    <source>
        <strain evidence="1 2">KUS-F28377</strain>
    </source>
</reference>
<dbReference type="EMBL" id="LUGH01000164">
    <property type="protein sequence ID" value="OBZ88255.1"/>
    <property type="molecule type" value="Genomic_DNA"/>
</dbReference>
<dbReference type="InParanoid" id="A0A1C7NGT7"/>
<dbReference type="Proteomes" id="UP000093000">
    <property type="component" value="Unassembled WGS sequence"/>
</dbReference>
<accession>A0A1C7NGT7</accession>
<name>A0A1C7NGT7_9FUNG</name>
<protein>
    <submittedName>
        <fullName evidence="1">Uncharacterized protein</fullName>
    </submittedName>
</protein>
<evidence type="ECO:0000313" key="2">
    <source>
        <dbReference type="Proteomes" id="UP000093000"/>
    </source>
</evidence>
<sequence length="137" mass="15462">MNWAAMPGNIVLCYGLTHFDNNLTMTVKKEQVKESGIADMTICIVAFYCEMRQDANFPKTALSWLDMTASCFVDIQSYHRKLVRETGGASTVLSKSQRFLLIDRTKITMIVITGSDNGHRFKGINCFDHGCRKGRKT</sequence>
<evidence type="ECO:0000313" key="1">
    <source>
        <dbReference type="EMBL" id="OBZ88255.1"/>
    </source>
</evidence>
<organism evidence="1 2">
    <name type="scientific">Choanephora cucurbitarum</name>
    <dbReference type="NCBI Taxonomy" id="101091"/>
    <lineage>
        <taxon>Eukaryota</taxon>
        <taxon>Fungi</taxon>
        <taxon>Fungi incertae sedis</taxon>
        <taxon>Mucoromycota</taxon>
        <taxon>Mucoromycotina</taxon>
        <taxon>Mucoromycetes</taxon>
        <taxon>Mucorales</taxon>
        <taxon>Mucorineae</taxon>
        <taxon>Choanephoraceae</taxon>
        <taxon>Choanephoroideae</taxon>
        <taxon>Choanephora</taxon>
    </lineage>
</organism>
<dbReference type="AlphaFoldDB" id="A0A1C7NGT7"/>
<proteinExistence type="predicted"/>
<keyword evidence="2" id="KW-1185">Reference proteome</keyword>